<dbReference type="EMBL" id="NBTZ01000117">
    <property type="protein sequence ID" value="OTP69198.1"/>
    <property type="molecule type" value="Genomic_DNA"/>
</dbReference>
<evidence type="ECO:0000313" key="3">
    <source>
        <dbReference type="Proteomes" id="UP000195221"/>
    </source>
</evidence>
<dbReference type="Proteomes" id="UP000195221">
    <property type="component" value="Unassembled WGS sequence"/>
</dbReference>
<proteinExistence type="predicted"/>
<comment type="caution">
    <text evidence="1">The sequence shown here is derived from an EMBL/GenBank/DDBJ whole genome shotgun (WGS) entry which is preliminary data.</text>
</comment>
<evidence type="ECO:0000313" key="1">
    <source>
        <dbReference type="EMBL" id="OTP69198.1"/>
    </source>
</evidence>
<accession>A0A242MD36</accession>
<gene>
    <name evidence="2" type="ORF">PAMC26577_02985</name>
    <name evidence="1" type="ORF">PAMC26577_31405</name>
</gene>
<evidence type="ECO:0000313" key="2">
    <source>
        <dbReference type="EMBL" id="OTP78918.1"/>
    </source>
</evidence>
<dbReference type="AlphaFoldDB" id="A0A242MD36"/>
<organism evidence="1 3">
    <name type="scientific">Caballeronia sordidicola</name>
    <name type="common">Burkholderia sordidicola</name>
    <dbReference type="NCBI Taxonomy" id="196367"/>
    <lineage>
        <taxon>Bacteria</taxon>
        <taxon>Pseudomonadati</taxon>
        <taxon>Pseudomonadota</taxon>
        <taxon>Betaproteobacteria</taxon>
        <taxon>Burkholderiales</taxon>
        <taxon>Burkholderiaceae</taxon>
        <taxon>Caballeronia</taxon>
    </lineage>
</organism>
<reference evidence="1 3" key="1">
    <citation type="submission" date="2017-03" db="EMBL/GenBank/DDBJ databases">
        <title>Genome analysis of strain PAMC 26577.</title>
        <authorList>
            <person name="Oh H.-M."/>
            <person name="Yang J.-A."/>
        </authorList>
    </citation>
    <scope>NUCLEOTIDE SEQUENCE [LARGE SCALE GENOMIC DNA]</scope>
    <source>
        <strain evidence="1 3">PAMC 26577</strain>
    </source>
</reference>
<dbReference type="EMBL" id="NBTZ01000020">
    <property type="protein sequence ID" value="OTP78918.1"/>
    <property type="molecule type" value="Genomic_DNA"/>
</dbReference>
<protein>
    <submittedName>
        <fullName evidence="1">Uncharacterized protein</fullName>
    </submittedName>
</protein>
<name>A0A242MD36_CABSO</name>
<sequence length="37" mass="4117">MASIGFPRLIEARSRPVGVKEESIEALTVMSDVEEIR</sequence>